<protein>
    <submittedName>
        <fullName evidence="3">Fasciclin domain-containing protein</fullName>
    </submittedName>
</protein>
<feature type="chain" id="PRO_5046159173" evidence="1">
    <location>
        <begin position="22"/>
        <end position="192"/>
    </location>
</feature>
<evidence type="ECO:0000259" key="2">
    <source>
        <dbReference type="PROSITE" id="PS50213"/>
    </source>
</evidence>
<dbReference type="InterPro" id="IPR036378">
    <property type="entry name" value="FAS1_dom_sf"/>
</dbReference>
<dbReference type="Gene3D" id="2.30.180.10">
    <property type="entry name" value="FAS1 domain"/>
    <property type="match status" value="1"/>
</dbReference>
<dbReference type="InterPro" id="IPR000782">
    <property type="entry name" value="FAS1_domain"/>
</dbReference>
<comment type="caution">
    <text evidence="3">The sequence shown here is derived from an EMBL/GenBank/DDBJ whole genome shotgun (WGS) entry which is preliminary data.</text>
</comment>
<dbReference type="EMBL" id="JAZDDG010000003">
    <property type="protein sequence ID" value="MEE1975745.1"/>
    <property type="molecule type" value="Genomic_DNA"/>
</dbReference>
<evidence type="ECO:0000256" key="1">
    <source>
        <dbReference type="SAM" id="SignalP"/>
    </source>
</evidence>
<dbReference type="Proteomes" id="UP001356308">
    <property type="component" value="Unassembled WGS sequence"/>
</dbReference>
<dbReference type="SUPFAM" id="SSF82153">
    <property type="entry name" value="FAS1 domain"/>
    <property type="match status" value="1"/>
</dbReference>
<dbReference type="PANTHER" id="PTHR10900">
    <property type="entry name" value="PERIOSTIN-RELATED"/>
    <property type="match status" value="1"/>
</dbReference>
<dbReference type="InterPro" id="IPR050904">
    <property type="entry name" value="Adhesion/Biosynth-related"/>
</dbReference>
<dbReference type="Pfam" id="PF02469">
    <property type="entry name" value="Fasciclin"/>
    <property type="match status" value="1"/>
</dbReference>
<sequence>MRNWTTPVCLLLLFTSVLSSGQELQKSNSLEKFGTGFKALTQNSILRTTEETQSHSFLLKALRASDLDCILDYDGQFTVFAPSNSAFDKLSEVTNKLLLNPENKEKLKAIMSYHIIAGNLSASKILRAMCRGEGKASFTTILGEKITATMNGIDIVLTDNHGNKAKITSADSRQRNGVIHEIDSVFFPVDLF</sequence>
<proteinExistence type="predicted"/>
<dbReference type="PROSITE" id="PS50213">
    <property type="entry name" value="FAS1"/>
    <property type="match status" value="1"/>
</dbReference>
<dbReference type="SMART" id="SM00554">
    <property type="entry name" value="FAS1"/>
    <property type="match status" value="1"/>
</dbReference>
<evidence type="ECO:0000313" key="4">
    <source>
        <dbReference type="Proteomes" id="UP001356308"/>
    </source>
</evidence>
<feature type="signal peptide" evidence="1">
    <location>
        <begin position="1"/>
        <end position="21"/>
    </location>
</feature>
<evidence type="ECO:0000313" key="3">
    <source>
        <dbReference type="EMBL" id="MEE1975745.1"/>
    </source>
</evidence>
<gene>
    <name evidence="3" type="ORF">V1I91_06675</name>
</gene>
<accession>A0ABU7IS17</accession>
<reference evidence="3 4" key="1">
    <citation type="submission" date="2024-01" db="EMBL/GenBank/DDBJ databases">
        <title>Maribacter spp. originated from different algae showed divergent polysaccharides utilization ability.</title>
        <authorList>
            <person name="Wang H."/>
            <person name="Wu Y."/>
        </authorList>
    </citation>
    <scope>NUCLEOTIDE SEQUENCE [LARGE SCALE GENOMIC DNA]</scope>
    <source>
        <strain evidence="3 4">PR1</strain>
    </source>
</reference>
<keyword evidence="4" id="KW-1185">Reference proteome</keyword>
<feature type="domain" description="FAS1" evidence="2">
    <location>
        <begin position="42"/>
        <end position="186"/>
    </location>
</feature>
<organism evidence="3 4">
    <name type="scientific">Maribacter cobaltidurans</name>
    <dbReference type="NCBI Taxonomy" id="1178778"/>
    <lineage>
        <taxon>Bacteria</taxon>
        <taxon>Pseudomonadati</taxon>
        <taxon>Bacteroidota</taxon>
        <taxon>Flavobacteriia</taxon>
        <taxon>Flavobacteriales</taxon>
        <taxon>Flavobacteriaceae</taxon>
        <taxon>Maribacter</taxon>
    </lineage>
</organism>
<keyword evidence="1" id="KW-0732">Signal</keyword>
<dbReference type="RefSeq" id="WP_272650568.1">
    <property type="nucleotide sequence ID" value="NZ_JAZDDG010000003.1"/>
</dbReference>
<name>A0ABU7IS17_9FLAO</name>
<dbReference type="PANTHER" id="PTHR10900:SF124">
    <property type="entry name" value="FI05614P"/>
    <property type="match status" value="1"/>
</dbReference>